<organism evidence="1 2">
    <name type="scientific">Luteolibacter ambystomatis</name>
    <dbReference type="NCBI Taxonomy" id="2824561"/>
    <lineage>
        <taxon>Bacteria</taxon>
        <taxon>Pseudomonadati</taxon>
        <taxon>Verrucomicrobiota</taxon>
        <taxon>Verrucomicrobiia</taxon>
        <taxon>Verrucomicrobiales</taxon>
        <taxon>Verrucomicrobiaceae</taxon>
        <taxon>Luteolibacter</taxon>
    </lineage>
</organism>
<gene>
    <name evidence="1" type="ORF">KBB96_06295</name>
</gene>
<dbReference type="RefSeq" id="WP_211633616.1">
    <property type="nucleotide sequence ID" value="NZ_CP073100.1"/>
</dbReference>
<protein>
    <submittedName>
        <fullName evidence="1">Uncharacterized protein</fullName>
    </submittedName>
</protein>
<dbReference type="Proteomes" id="UP000676169">
    <property type="component" value="Chromosome"/>
</dbReference>
<keyword evidence="2" id="KW-1185">Reference proteome</keyword>
<evidence type="ECO:0000313" key="1">
    <source>
        <dbReference type="EMBL" id="QUE52500.1"/>
    </source>
</evidence>
<evidence type="ECO:0000313" key="2">
    <source>
        <dbReference type="Proteomes" id="UP000676169"/>
    </source>
</evidence>
<dbReference type="EMBL" id="CP073100">
    <property type="protein sequence ID" value="QUE52500.1"/>
    <property type="molecule type" value="Genomic_DNA"/>
</dbReference>
<reference evidence="1" key="1">
    <citation type="submission" date="2021-04" db="EMBL/GenBank/DDBJ databases">
        <title>Luteolibacter sp. 32A isolated from the skin of an Anderson's salamander (Ambystoma andersonii).</title>
        <authorList>
            <person name="Spergser J."/>
            <person name="Busse H.-J."/>
        </authorList>
    </citation>
    <scope>NUCLEOTIDE SEQUENCE</scope>
    <source>
        <strain evidence="1">32A</strain>
    </source>
</reference>
<accession>A0A975J1V2</accession>
<name>A0A975J1V2_9BACT</name>
<proteinExistence type="predicted"/>
<dbReference type="KEGG" id="lamb:KBB96_06295"/>
<sequence length="193" mass="21663">MLARSLNDFHQWLFFSSPEVARSIVIEPVHRDPEVLAWAVACELNERNPAYEGRWISFLPDLLEQIAADPCQRHLLAIPNRQHPRSELAAVCTAILRRGYVVLQGTVPATASASESDVFQVAMGDERHADLYLSASAVPNSLLPARIADGFIDWDRTKNPTPAPSVDVTSRFGIRNISQSNRQPDWRFRFSAE</sequence>
<dbReference type="AlphaFoldDB" id="A0A975J1V2"/>